<dbReference type="OrthoDB" id="4708870at2759"/>
<evidence type="ECO:0000313" key="2">
    <source>
        <dbReference type="Proteomes" id="UP000292702"/>
    </source>
</evidence>
<proteinExistence type="predicted"/>
<reference evidence="1 2" key="1">
    <citation type="submission" date="2018-11" db="EMBL/GenBank/DDBJ databases">
        <title>Genome assembly of Steccherinum ochraceum LE-BIN_3174, the white-rot fungus of the Steccherinaceae family (The Residual Polyporoid clade, Polyporales, Basidiomycota).</title>
        <authorList>
            <person name="Fedorova T.V."/>
            <person name="Glazunova O.A."/>
            <person name="Landesman E.O."/>
            <person name="Moiseenko K.V."/>
            <person name="Psurtseva N.V."/>
            <person name="Savinova O.S."/>
            <person name="Shakhova N.V."/>
            <person name="Tyazhelova T.V."/>
            <person name="Vasina D.V."/>
        </authorList>
    </citation>
    <scope>NUCLEOTIDE SEQUENCE [LARGE SCALE GENOMIC DNA]</scope>
    <source>
        <strain evidence="1 2">LE-BIN_3174</strain>
    </source>
</reference>
<keyword evidence="2" id="KW-1185">Reference proteome</keyword>
<comment type="caution">
    <text evidence="1">The sequence shown here is derived from an EMBL/GenBank/DDBJ whole genome shotgun (WGS) entry which is preliminary data.</text>
</comment>
<protein>
    <submittedName>
        <fullName evidence="1">Uncharacterized protein</fullName>
    </submittedName>
</protein>
<dbReference type="STRING" id="92696.A0A4R0RB00"/>
<sequence length="394" mass="44499">MGGNAFNVKHPEAAFPRMHPEIYERVKAKILAILLPLYNHVTTPPEAPEKVDHGDIDFLVCSPKIDITHEQVKQALGAIWSIPQKVTSHYALPWDTVAGVPTHPQQYIQVDVHVCEDIAEFQRVSFCHSYGDVAMIIGLMARSVGLSFGTSGMRLANPLPTAPPVSFHLCSSMTRILEFLDLSYDRWKEGFTRQREVFEWISSSRFYDPSIMSRAESDHQGGRKAREARGMYQNFLTYAFETKNSGAYKSSLIDKGTAVQSALQFFGKWDLYCRILRVAAVKTHANTVLSGKLVTEWTGVQGTPVRWVMDEVKKRLGGEEEDRPDLDYGDDGGSPMNSIHWTLFAWQAGLETMDVEAVRALTVEVKEEMEKDGRLAFDWREAKKRQAERKKALA</sequence>
<dbReference type="Proteomes" id="UP000292702">
    <property type="component" value="Unassembled WGS sequence"/>
</dbReference>
<evidence type="ECO:0000313" key="1">
    <source>
        <dbReference type="EMBL" id="TCD65111.1"/>
    </source>
</evidence>
<organism evidence="1 2">
    <name type="scientific">Steccherinum ochraceum</name>
    <dbReference type="NCBI Taxonomy" id="92696"/>
    <lineage>
        <taxon>Eukaryota</taxon>
        <taxon>Fungi</taxon>
        <taxon>Dikarya</taxon>
        <taxon>Basidiomycota</taxon>
        <taxon>Agaricomycotina</taxon>
        <taxon>Agaricomycetes</taxon>
        <taxon>Polyporales</taxon>
        <taxon>Steccherinaceae</taxon>
        <taxon>Steccherinum</taxon>
    </lineage>
</organism>
<gene>
    <name evidence="1" type="ORF">EIP91_003085</name>
</gene>
<accession>A0A4R0RB00</accession>
<name>A0A4R0RB00_9APHY</name>
<dbReference type="EMBL" id="RWJN01000198">
    <property type="protein sequence ID" value="TCD65111.1"/>
    <property type="molecule type" value="Genomic_DNA"/>
</dbReference>
<dbReference type="AlphaFoldDB" id="A0A4R0RB00"/>